<dbReference type="PANTHER" id="PTHR28642">
    <property type="entry name" value="MEIOSIS 1 ARREST PROTEIN"/>
    <property type="match status" value="1"/>
</dbReference>
<keyword evidence="2" id="KW-1185">Reference proteome</keyword>
<organism evidence="2 3">
    <name type="scientific">Octopus sinensis</name>
    <name type="common">East Asian common octopus</name>
    <dbReference type="NCBI Taxonomy" id="2607531"/>
    <lineage>
        <taxon>Eukaryota</taxon>
        <taxon>Metazoa</taxon>
        <taxon>Spiralia</taxon>
        <taxon>Lophotrochozoa</taxon>
        <taxon>Mollusca</taxon>
        <taxon>Cephalopoda</taxon>
        <taxon>Coleoidea</taxon>
        <taxon>Octopodiformes</taxon>
        <taxon>Octopoda</taxon>
        <taxon>Incirrata</taxon>
        <taxon>Octopodidae</taxon>
        <taxon>Octopus</taxon>
    </lineage>
</organism>
<evidence type="ECO:0000313" key="2">
    <source>
        <dbReference type="Proteomes" id="UP000515154"/>
    </source>
</evidence>
<feature type="region of interest" description="Disordered" evidence="1">
    <location>
        <begin position="1"/>
        <end position="21"/>
    </location>
</feature>
<accession>A0A7E6EN38</accession>
<dbReference type="AlphaFoldDB" id="A0A7E6EN38"/>
<dbReference type="GO" id="GO:0051308">
    <property type="term" value="P:male meiosis chromosome separation"/>
    <property type="evidence" value="ECO:0007669"/>
    <property type="project" value="TreeGrafter"/>
</dbReference>
<evidence type="ECO:0000256" key="1">
    <source>
        <dbReference type="SAM" id="MobiDB-lite"/>
    </source>
</evidence>
<dbReference type="InterPro" id="IPR033587">
    <property type="entry name" value="M1AP"/>
</dbReference>
<dbReference type="GO" id="GO:0007127">
    <property type="term" value="P:meiosis I"/>
    <property type="evidence" value="ECO:0007669"/>
    <property type="project" value="InterPro"/>
</dbReference>
<dbReference type="Proteomes" id="UP000515154">
    <property type="component" value="Linkage group LG3"/>
</dbReference>
<feature type="region of interest" description="Disordered" evidence="1">
    <location>
        <begin position="485"/>
        <end position="521"/>
    </location>
</feature>
<feature type="compositionally biased region" description="Polar residues" evidence="1">
    <location>
        <begin position="7"/>
        <end position="21"/>
    </location>
</feature>
<reference evidence="3" key="1">
    <citation type="submission" date="2025-08" db="UniProtKB">
        <authorList>
            <consortium name="RefSeq"/>
        </authorList>
    </citation>
    <scope>IDENTIFICATION</scope>
</reference>
<sequence length="547" mass="61721">MKRENFKMQSSNCKQPNSSKGNTLTSLVFRQHPATAMIIDLASGIPKDTIHTISNSLENIFSLICTMSGPCKVPFFSVATLSGFFEILLPMISVRGNFLRIQYCLNELKQMADLGCKEHLEDRERTLSQAFIEIAQQFQQFKNASLQLQILFLTNKHKEKLTLVVKSVEKALEIVNMEYLKHVQVVGLNNTIETWTGETLNDSNPLSHSDNSQSFSMDASVIETISIESDPLSLHSYFSILLKDGATDYEHLHLILPPHIDDIPMVIKCDVLTSIINPIHIPFREHYLLCMENTSGKPLLSPGSNLSRTTHPLIIVCIKQVLPSSALCESLIFGMPYILEPTSSWKIDWDELESNRANFQALCHILLEKEYVLIGQLGQETISSVPPQNNLLHDSFLKTKHPLGCFVLLPSQSGKMLIKSLACKELMVAQGQTLQAEIPSHSNLQMVESSISQLEFLETYNPLFVSSGLYNALINFVSKQSQSKQQKQSAKAPITEETKAKQRSLFQPSKEISFSKKRSSKYKNQYKEVNSWDFDFTDACDFIKFSK</sequence>
<proteinExistence type="predicted"/>
<evidence type="ECO:0000313" key="3">
    <source>
        <dbReference type="RefSeq" id="XP_036357051.1"/>
    </source>
</evidence>
<gene>
    <name evidence="3" type="primary">LOC118762512</name>
</gene>
<dbReference type="GO" id="GO:0007283">
    <property type="term" value="P:spermatogenesis"/>
    <property type="evidence" value="ECO:0007669"/>
    <property type="project" value="InterPro"/>
</dbReference>
<protein>
    <submittedName>
        <fullName evidence="3">Meiosis 1 arrest protein-like</fullName>
    </submittedName>
</protein>
<name>A0A7E6EN38_9MOLL</name>
<dbReference type="KEGG" id="osn:118762512"/>
<dbReference type="RefSeq" id="XP_036357051.1">
    <property type="nucleotide sequence ID" value="XM_036501158.1"/>
</dbReference>
<dbReference type="PANTHER" id="PTHR28642:SF1">
    <property type="entry name" value="MEIOSIS 1 ARREST PROTEIN"/>
    <property type="match status" value="1"/>
</dbReference>